<dbReference type="FunFam" id="3.40.109.10:FF:000001">
    <property type="entry name" value="Nitroreductase family"/>
    <property type="match status" value="1"/>
</dbReference>
<dbReference type="Proteomes" id="UP000515811">
    <property type="component" value="Chromosome"/>
</dbReference>
<organism evidence="5 6">
    <name type="scientific">Diaphorobacter ruginosibacter</name>
    <dbReference type="NCBI Taxonomy" id="1715720"/>
    <lineage>
        <taxon>Bacteria</taxon>
        <taxon>Pseudomonadati</taxon>
        <taxon>Pseudomonadota</taxon>
        <taxon>Betaproteobacteria</taxon>
        <taxon>Burkholderiales</taxon>
        <taxon>Comamonadaceae</taxon>
        <taxon>Diaphorobacter</taxon>
    </lineage>
</organism>
<dbReference type="InterPro" id="IPR033877">
    <property type="entry name" value="Frm2/Hbn1"/>
</dbReference>
<gene>
    <name evidence="5" type="ORF">H9K76_06220</name>
</gene>
<evidence type="ECO:0000259" key="4">
    <source>
        <dbReference type="Pfam" id="PF00881"/>
    </source>
</evidence>
<dbReference type="SUPFAM" id="SSF55469">
    <property type="entry name" value="FMN-dependent nitroreductase-like"/>
    <property type="match status" value="1"/>
</dbReference>
<proteinExistence type="predicted"/>
<evidence type="ECO:0000256" key="3">
    <source>
        <dbReference type="ARBA" id="ARBA00023002"/>
    </source>
</evidence>
<keyword evidence="3" id="KW-0560">Oxidoreductase</keyword>
<dbReference type="CDD" id="cd02140">
    <property type="entry name" value="Frm2-like"/>
    <property type="match status" value="1"/>
</dbReference>
<dbReference type="InterPro" id="IPR029479">
    <property type="entry name" value="Nitroreductase"/>
</dbReference>
<feature type="domain" description="Nitroreductase" evidence="4">
    <location>
        <begin position="15"/>
        <end position="181"/>
    </location>
</feature>
<comment type="subcellular location">
    <subcellularLocation>
        <location evidence="1">Cytoplasm</location>
    </subcellularLocation>
</comment>
<dbReference type="GO" id="GO:0016491">
    <property type="term" value="F:oxidoreductase activity"/>
    <property type="evidence" value="ECO:0007669"/>
    <property type="project" value="UniProtKB-KW"/>
</dbReference>
<accession>A0A7G9RS58</accession>
<keyword evidence="2" id="KW-0963">Cytoplasm</keyword>
<dbReference type="Pfam" id="PF00881">
    <property type="entry name" value="Nitroreductase"/>
    <property type="match status" value="1"/>
</dbReference>
<dbReference type="EMBL" id="CP060714">
    <property type="protein sequence ID" value="QNN58433.1"/>
    <property type="molecule type" value="Genomic_DNA"/>
</dbReference>
<sequence>MTNIATNTAISLFTKRRTQYALGKHLPISETEVEGLIREAVRQAPSSFNSQSSRVVILWGAQHEKLWNITREVLRPMVPADAFANTDNKMSSFAAGAGSVLFFEDQDVVKTLQQNFPLYADKFPMFSEHSAGMAQYAVWTTLADVGIGASLQHYSPVIDEQVASTWGIPKSWALRAQMPFGSNEKPFGEKSFMSDEERFKIFR</sequence>
<reference evidence="5 6" key="1">
    <citation type="submission" date="2020-08" db="EMBL/GenBank/DDBJ databases">
        <title>Genome sequence of Diaphorobacter ruginosibacter DSM 27467T.</title>
        <authorList>
            <person name="Hyun D.-W."/>
            <person name="Bae J.-W."/>
        </authorList>
    </citation>
    <scope>NUCLEOTIDE SEQUENCE [LARGE SCALE GENOMIC DNA]</scope>
    <source>
        <strain evidence="5 6">DSM 27467</strain>
    </source>
</reference>
<name>A0A7G9RS58_9BURK</name>
<dbReference type="GO" id="GO:0005737">
    <property type="term" value="C:cytoplasm"/>
    <property type="evidence" value="ECO:0007669"/>
    <property type="project" value="UniProtKB-SubCell"/>
</dbReference>
<dbReference type="KEGG" id="drg:H9K76_06220"/>
<evidence type="ECO:0000313" key="6">
    <source>
        <dbReference type="Proteomes" id="UP000515811"/>
    </source>
</evidence>
<dbReference type="PANTHER" id="PTHR43035">
    <property type="entry name" value="FATTY ACID REPRESSION MUTANT PROTEIN 2-RELATED"/>
    <property type="match status" value="1"/>
</dbReference>
<dbReference type="PANTHER" id="PTHR43035:SF1">
    <property type="entry name" value="FATTY ACID REPRESSION MUTANT PROTEIN 2-RELATED"/>
    <property type="match status" value="1"/>
</dbReference>
<dbReference type="Gene3D" id="3.40.109.10">
    <property type="entry name" value="NADH Oxidase"/>
    <property type="match status" value="1"/>
</dbReference>
<evidence type="ECO:0000256" key="2">
    <source>
        <dbReference type="ARBA" id="ARBA00022490"/>
    </source>
</evidence>
<dbReference type="GO" id="GO:0034599">
    <property type="term" value="P:cellular response to oxidative stress"/>
    <property type="evidence" value="ECO:0007669"/>
    <property type="project" value="InterPro"/>
</dbReference>
<protein>
    <submittedName>
        <fullName evidence="5">Nitroreductase family protein</fullName>
    </submittedName>
</protein>
<dbReference type="InterPro" id="IPR000415">
    <property type="entry name" value="Nitroreductase-like"/>
</dbReference>
<dbReference type="RefSeq" id="WP_187598813.1">
    <property type="nucleotide sequence ID" value="NZ_CP060714.1"/>
</dbReference>
<evidence type="ECO:0000256" key="1">
    <source>
        <dbReference type="ARBA" id="ARBA00004496"/>
    </source>
</evidence>
<evidence type="ECO:0000313" key="5">
    <source>
        <dbReference type="EMBL" id="QNN58433.1"/>
    </source>
</evidence>
<keyword evidence="6" id="KW-1185">Reference proteome</keyword>
<dbReference type="AlphaFoldDB" id="A0A7G9RS58"/>